<dbReference type="EMBL" id="ML119874">
    <property type="protein sequence ID" value="RPA72180.1"/>
    <property type="molecule type" value="Genomic_DNA"/>
</dbReference>
<keyword evidence="3" id="KW-1185">Reference proteome</keyword>
<feature type="compositionally biased region" description="Basic residues" evidence="1">
    <location>
        <begin position="57"/>
        <end position="70"/>
    </location>
</feature>
<dbReference type="GO" id="GO:0008270">
    <property type="term" value="F:zinc ion binding"/>
    <property type="evidence" value="ECO:0007669"/>
    <property type="project" value="InterPro"/>
</dbReference>
<accession>A0A3N4HJR9</accession>
<dbReference type="Gene3D" id="4.10.60.10">
    <property type="entry name" value="Zinc finger, CCHC-type"/>
    <property type="match status" value="1"/>
</dbReference>
<dbReference type="GO" id="GO:0003676">
    <property type="term" value="F:nucleic acid binding"/>
    <property type="evidence" value="ECO:0007669"/>
    <property type="project" value="InterPro"/>
</dbReference>
<dbReference type="SUPFAM" id="SSF57756">
    <property type="entry name" value="Retrovirus zinc finger-like domains"/>
    <property type="match status" value="1"/>
</dbReference>
<feature type="compositionally biased region" description="Polar residues" evidence="1">
    <location>
        <begin position="35"/>
        <end position="56"/>
    </location>
</feature>
<gene>
    <name evidence="2" type="ORF">BJ508DRAFT_335286</name>
</gene>
<evidence type="ECO:0000313" key="2">
    <source>
        <dbReference type="EMBL" id="RPA72180.1"/>
    </source>
</evidence>
<feature type="compositionally biased region" description="Basic and acidic residues" evidence="1">
    <location>
        <begin position="124"/>
        <end position="134"/>
    </location>
</feature>
<feature type="compositionally biased region" description="Polar residues" evidence="1">
    <location>
        <begin position="159"/>
        <end position="169"/>
    </location>
</feature>
<dbReference type="InterPro" id="IPR036875">
    <property type="entry name" value="Znf_CCHC_sf"/>
</dbReference>
<feature type="region of interest" description="Disordered" evidence="1">
    <location>
        <begin position="35"/>
        <end position="72"/>
    </location>
</feature>
<dbReference type="Proteomes" id="UP000275078">
    <property type="component" value="Unassembled WGS sequence"/>
</dbReference>
<sequence>MITHLPAPQQTLVRVQGELLAFEIQDKMRKQTIGGNSTVSATKDTTSAFSAQASNSLKRKASNPKPSGRKGRCDFCKTLGHWEEDCRKKKKKHKSGTSVTKCTYYDNLCHEESNCKNKQRDRKKYLEERNDSKGKGANTGTQGNSATVNPRITEVQDDYFSNVSGTSNQ</sequence>
<proteinExistence type="predicted"/>
<name>A0A3N4HJR9_ASCIM</name>
<feature type="compositionally biased region" description="Polar residues" evidence="1">
    <location>
        <begin position="138"/>
        <end position="150"/>
    </location>
</feature>
<feature type="region of interest" description="Disordered" evidence="1">
    <location>
        <begin position="119"/>
        <end position="169"/>
    </location>
</feature>
<organism evidence="2 3">
    <name type="scientific">Ascobolus immersus RN42</name>
    <dbReference type="NCBI Taxonomy" id="1160509"/>
    <lineage>
        <taxon>Eukaryota</taxon>
        <taxon>Fungi</taxon>
        <taxon>Dikarya</taxon>
        <taxon>Ascomycota</taxon>
        <taxon>Pezizomycotina</taxon>
        <taxon>Pezizomycetes</taxon>
        <taxon>Pezizales</taxon>
        <taxon>Ascobolaceae</taxon>
        <taxon>Ascobolus</taxon>
    </lineage>
</organism>
<evidence type="ECO:0000313" key="3">
    <source>
        <dbReference type="Proteomes" id="UP000275078"/>
    </source>
</evidence>
<protein>
    <recommendedName>
        <fullName evidence="4">CCHC-type domain-containing protein</fullName>
    </recommendedName>
</protein>
<evidence type="ECO:0000256" key="1">
    <source>
        <dbReference type="SAM" id="MobiDB-lite"/>
    </source>
</evidence>
<evidence type="ECO:0008006" key="4">
    <source>
        <dbReference type="Google" id="ProtNLM"/>
    </source>
</evidence>
<reference evidence="2 3" key="1">
    <citation type="journal article" date="2018" name="Nat. Ecol. Evol.">
        <title>Pezizomycetes genomes reveal the molecular basis of ectomycorrhizal truffle lifestyle.</title>
        <authorList>
            <person name="Murat C."/>
            <person name="Payen T."/>
            <person name="Noel B."/>
            <person name="Kuo A."/>
            <person name="Morin E."/>
            <person name="Chen J."/>
            <person name="Kohler A."/>
            <person name="Krizsan K."/>
            <person name="Balestrini R."/>
            <person name="Da Silva C."/>
            <person name="Montanini B."/>
            <person name="Hainaut M."/>
            <person name="Levati E."/>
            <person name="Barry K.W."/>
            <person name="Belfiori B."/>
            <person name="Cichocki N."/>
            <person name="Clum A."/>
            <person name="Dockter R.B."/>
            <person name="Fauchery L."/>
            <person name="Guy J."/>
            <person name="Iotti M."/>
            <person name="Le Tacon F."/>
            <person name="Lindquist E.A."/>
            <person name="Lipzen A."/>
            <person name="Malagnac F."/>
            <person name="Mello A."/>
            <person name="Molinier V."/>
            <person name="Miyauchi S."/>
            <person name="Poulain J."/>
            <person name="Riccioni C."/>
            <person name="Rubini A."/>
            <person name="Sitrit Y."/>
            <person name="Splivallo R."/>
            <person name="Traeger S."/>
            <person name="Wang M."/>
            <person name="Zifcakova L."/>
            <person name="Wipf D."/>
            <person name="Zambonelli A."/>
            <person name="Paolocci F."/>
            <person name="Nowrousian M."/>
            <person name="Ottonello S."/>
            <person name="Baldrian P."/>
            <person name="Spatafora J.W."/>
            <person name="Henrissat B."/>
            <person name="Nagy L.G."/>
            <person name="Aury J.M."/>
            <person name="Wincker P."/>
            <person name="Grigoriev I.V."/>
            <person name="Bonfante P."/>
            <person name="Martin F.M."/>
        </authorList>
    </citation>
    <scope>NUCLEOTIDE SEQUENCE [LARGE SCALE GENOMIC DNA]</scope>
    <source>
        <strain evidence="2 3">RN42</strain>
    </source>
</reference>
<dbReference type="AlphaFoldDB" id="A0A3N4HJR9"/>